<dbReference type="GO" id="GO:0005829">
    <property type="term" value="C:cytosol"/>
    <property type="evidence" value="ECO:0007669"/>
    <property type="project" value="TreeGrafter"/>
</dbReference>
<keyword evidence="2 3" id="KW-0808">Transferase</keyword>
<dbReference type="RefSeq" id="WP_092437904.1">
    <property type="nucleotide sequence ID" value="NZ_FMYP01000026.1"/>
</dbReference>
<evidence type="ECO:0000256" key="1">
    <source>
        <dbReference type="ARBA" id="ARBA00022676"/>
    </source>
</evidence>
<keyword evidence="1" id="KW-0328">Glycosyltransferase</keyword>
<dbReference type="InterPro" id="IPR051199">
    <property type="entry name" value="LPS_LOS_Heptosyltrfase"/>
</dbReference>
<name>A0A1G6KSK8_9BACT</name>
<organism evidence="3 4">
    <name type="scientific">Williamwhitmania taraxaci</name>
    <dbReference type="NCBI Taxonomy" id="1640674"/>
    <lineage>
        <taxon>Bacteria</taxon>
        <taxon>Pseudomonadati</taxon>
        <taxon>Bacteroidota</taxon>
        <taxon>Bacteroidia</taxon>
        <taxon>Bacteroidales</taxon>
        <taxon>Williamwhitmaniaceae</taxon>
        <taxon>Williamwhitmania</taxon>
    </lineage>
</organism>
<reference evidence="3 4" key="1">
    <citation type="submission" date="2016-09" db="EMBL/GenBank/DDBJ databases">
        <authorList>
            <person name="Capua I."/>
            <person name="De Benedictis P."/>
            <person name="Joannis T."/>
            <person name="Lombin L.H."/>
            <person name="Cattoli G."/>
        </authorList>
    </citation>
    <scope>NUCLEOTIDE SEQUENCE [LARGE SCALE GENOMIC DNA]</scope>
    <source>
        <strain evidence="3 4">A7P-90m</strain>
    </source>
</reference>
<dbReference type="Gene3D" id="3.40.50.2000">
    <property type="entry name" value="Glycogen Phosphorylase B"/>
    <property type="match status" value="2"/>
</dbReference>
<dbReference type="AlphaFoldDB" id="A0A1G6KSK8"/>
<dbReference type="Pfam" id="PF01075">
    <property type="entry name" value="Glyco_transf_9"/>
    <property type="match status" value="1"/>
</dbReference>
<dbReference type="GO" id="GO:0009244">
    <property type="term" value="P:lipopolysaccharide core region biosynthetic process"/>
    <property type="evidence" value="ECO:0007669"/>
    <property type="project" value="TreeGrafter"/>
</dbReference>
<accession>A0A1G6KSK8</accession>
<sequence>MKKILIIQTAFIGDVILATPVIEALHKTFPDAAIHFLLRKGNEGLLKNHPFVKQVIIWDKKKEKLKNLFRILRQLRREHYDLAINLQRFLSTGIFTSFCGATARIGFKKNPLSLFFTHRIKHEIGTGKHECERNLELIVPVAGGGWEKRPVLYPSSEDYAAVAFLKNESYVCMAPTSVWFTKQWPPEKWVELISSLPKDTKVYLTGGPSDFGACEAIAAKFSGQVINVAGKLSFLESAALMADATMNYVNDSAPLHMASAVNSPTTAIFCSTIPEFGFGPLSSNSRIIETTENLDCRPCGLHGHRTCPKGHFRCAYNIDIKQFNS</sequence>
<dbReference type="Proteomes" id="UP000199452">
    <property type="component" value="Unassembled WGS sequence"/>
</dbReference>
<dbReference type="OrthoDB" id="9768048at2"/>
<dbReference type="STRING" id="1640674.SAMN05216323_102629"/>
<dbReference type="GO" id="GO:0008713">
    <property type="term" value="F:ADP-heptose-lipopolysaccharide heptosyltransferase activity"/>
    <property type="evidence" value="ECO:0007669"/>
    <property type="project" value="TreeGrafter"/>
</dbReference>
<dbReference type="CDD" id="cd03789">
    <property type="entry name" value="GT9_LPS_heptosyltransferase"/>
    <property type="match status" value="1"/>
</dbReference>
<dbReference type="EMBL" id="FMYP01000026">
    <property type="protein sequence ID" value="SDC33356.1"/>
    <property type="molecule type" value="Genomic_DNA"/>
</dbReference>
<proteinExistence type="predicted"/>
<evidence type="ECO:0000256" key="2">
    <source>
        <dbReference type="ARBA" id="ARBA00022679"/>
    </source>
</evidence>
<evidence type="ECO:0000313" key="4">
    <source>
        <dbReference type="Proteomes" id="UP000199452"/>
    </source>
</evidence>
<protein>
    <submittedName>
        <fullName evidence="3">Heptosyltransferase-2</fullName>
    </submittedName>
</protein>
<dbReference type="SUPFAM" id="SSF53756">
    <property type="entry name" value="UDP-Glycosyltransferase/glycogen phosphorylase"/>
    <property type="match status" value="1"/>
</dbReference>
<gene>
    <name evidence="3" type="ORF">SAMN05216323_102629</name>
</gene>
<dbReference type="PANTHER" id="PTHR30160">
    <property type="entry name" value="TETRAACYLDISACCHARIDE 4'-KINASE-RELATED"/>
    <property type="match status" value="1"/>
</dbReference>
<evidence type="ECO:0000313" key="3">
    <source>
        <dbReference type="EMBL" id="SDC33356.1"/>
    </source>
</evidence>
<keyword evidence="4" id="KW-1185">Reference proteome</keyword>
<dbReference type="PANTHER" id="PTHR30160:SF1">
    <property type="entry name" value="LIPOPOLYSACCHARIDE 1,2-N-ACETYLGLUCOSAMINETRANSFERASE-RELATED"/>
    <property type="match status" value="1"/>
</dbReference>
<dbReference type="InterPro" id="IPR002201">
    <property type="entry name" value="Glyco_trans_9"/>
</dbReference>